<dbReference type="InterPro" id="IPR036291">
    <property type="entry name" value="NAD(P)-bd_dom_sf"/>
</dbReference>
<dbReference type="PRINTS" id="PR00081">
    <property type="entry name" value="GDHRDH"/>
</dbReference>
<proteinExistence type="inferred from homology"/>
<dbReference type="InterPro" id="IPR057326">
    <property type="entry name" value="KR_dom"/>
</dbReference>
<organism evidence="5 6">
    <name type="scientific">Amycolatopsis suaedae</name>
    <dbReference type="NCBI Taxonomy" id="2510978"/>
    <lineage>
        <taxon>Bacteria</taxon>
        <taxon>Bacillati</taxon>
        <taxon>Actinomycetota</taxon>
        <taxon>Actinomycetes</taxon>
        <taxon>Pseudonocardiales</taxon>
        <taxon>Pseudonocardiaceae</taxon>
        <taxon>Amycolatopsis</taxon>
    </lineage>
</organism>
<dbReference type="PROSITE" id="PS00061">
    <property type="entry name" value="ADH_SHORT"/>
    <property type="match status" value="1"/>
</dbReference>
<evidence type="ECO:0000259" key="4">
    <source>
        <dbReference type="SMART" id="SM00822"/>
    </source>
</evidence>
<protein>
    <submittedName>
        <fullName evidence="5">SDR family NAD(P)-dependent oxidoreductase</fullName>
    </submittedName>
</protein>
<dbReference type="EMBL" id="SFCC01000016">
    <property type="protein sequence ID" value="RZQ60631.1"/>
    <property type="molecule type" value="Genomic_DNA"/>
</dbReference>
<evidence type="ECO:0000256" key="1">
    <source>
        <dbReference type="ARBA" id="ARBA00006484"/>
    </source>
</evidence>
<dbReference type="AlphaFoldDB" id="A0A4Q7IZY9"/>
<dbReference type="SMART" id="SM00822">
    <property type="entry name" value="PKS_KR"/>
    <property type="match status" value="1"/>
</dbReference>
<dbReference type="Pfam" id="PF00106">
    <property type="entry name" value="adh_short"/>
    <property type="match status" value="1"/>
</dbReference>
<gene>
    <name evidence="5" type="ORF">EWH70_28625</name>
</gene>
<dbReference type="Proteomes" id="UP000292003">
    <property type="component" value="Unassembled WGS sequence"/>
</dbReference>
<sequence length="271" mass="28414">MREFTGRVAVVTGAGSGIGRALARDLAARGAELALSDVDGDRLGTVVDECAGLGATARGYVLDVSDRAAVLAHADQVAGDFGRVELVVNNAGVTLSGKITEAEWADLDWIVGINFWGVVHGSKAFLPHLIAADEAYLVNVSSMFGLIGVPGQAAYSATKFGVRGFTEALRQEMLAGGHRVGVSSVHPGCVRTNIVRDARGIPDAERAESARAFDRIAGTTAERAASTILRGVQRRKPKILVGGDARVVDLLPRLFGAGYQRLTAGLTKRLP</sequence>
<name>A0A4Q7IZY9_9PSEU</name>
<evidence type="ECO:0000313" key="6">
    <source>
        <dbReference type="Proteomes" id="UP000292003"/>
    </source>
</evidence>
<dbReference type="SUPFAM" id="SSF51735">
    <property type="entry name" value="NAD(P)-binding Rossmann-fold domains"/>
    <property type="match status" value="1"/>
</dbReference>
<comment type="caution">
    <text evidence="5">The sequence shown here is derived from an EMBL/GenBank/DDBJ whole genome shotgun (WGS) entry which is preliminary data.</text>
</comment>
<feature type="domain" description="Ketoreductase" evidence="4">
    <location>
        <begin position="7"/>
        <end position="193"/>
    </location>
</feature>
<keyword evidence="2" id="KW-0560">Oxidoreductase</keyword>
<dbReference type="Gene3D" id="3.40.50.720">
    <property type="entry name" value="NAD(P)-binding Rossmann-like Domain"/>
    <property type="match status" value="1"/>
</dbReference>
<dbReference type="InterPro" id="IPR002347">
    <property type="entry name" value="SDR_fam"/>
</dbReference>
<dbReference type="OrthoDB" id="4690547at2"/>
<dbReference type="GO" id="GO:0016491">
    <property type="term" value="F:oxidoreductase activity"/>
    <property type="evidence" value="ECO:0007669"/>
    <property type="project" value="UniProtKB-KW"/>
</dbReference>
<dbReference type="GO" id="GO:0016020">
    <property type="term" value="C:membrane"/>
    <property type="evidence" value="ECO:0007669"/>
    <property type="project" value="TreeGrafter"/>
</dbReference>
<dbReference type="PANTHER" id="PTHR44196">
    <property type="entry name" value="DEHYDROGENASE/REDUCTASE SDR FAMILY MEMBER 7B"/>
    <property type="match status" value="1"/>
</dbReference>
<comment type="similarity">
    <text evidence="1 3">Belongs to the short-chain dehydrogenases/reductases (SDR) family.</text>
</comment>
<dbReference type="PANTHER" id="PTHR44196:SF1">
    <property type="entry name" value="DEHYDROGENASE_REDUCTASE SDR FAMILY MEMBER 7B"/>
    <property type="match status" value="1"/>
</dbReference>
<dbReference type="PRINTS" id="PR00080">
    <property type="entry name" value="SDRFAMILY"/>
</dbReference>
<reference evidence="5 6" key="1">
    <citation type="submission" date="2019-02" db="EMBL/GenBank/DDBJ databases">
        <title>Draft genome sequence of Amycolatopsis sp. 8-3EHSu isolated from roots of Suaeda maritima.</title>
        <authorList>
            <person name="Duangmal K."/>
            <person name="Chantavorakit T."/>
        </authorList>
    </citation>
    <scope>NUCLEOTIDE SEQUENCE [LARGE SCALE GENOMIC DNA]</scope>
    <source>
        <strain evidence="5 6">8-3EHSu</strain>
    </source>
</reference>
<dbReference type="InterPro" id="IPR020904">
    <property type="entry name" value="Sc_DH/Rdtase_CS"/>
</dbReference>
<keyword evidence="6" id="KW-1185">Reference proteome</keyword>
<evidence type="ECO:0000256" key="3">
    <source>
        <dbReference type="RuleBase" id="RU000363"/>
    </source>
</evidence>
<dbReference type="RefSeq" id="WP_130478636.1">
    <property type="nucleotide sequence ID" value="NZ_SFCC01000016.1"/>
</dbReference>
<evidence type="ECO:0000256" key="2">
    <source>
        <dbReference type="ARBA" id="ARBA00023002"/>
    </source>
</evidence>
<accession>A0A4Q7IZY9</accession>
<evidence type="ECO:0000313" key="5">
    <source>
        <dbReference type="EMBL" id="RZQ60631.1"/>
    </source>
</evidence>